<evidence type="ECO:0000313" key="3">
    <source>
        <dbReference type="Proteomes" id="UP000620124"/>
    </source>
</evidence>
<dbReference type="Proteomes" id="UP000620124">
    <property type="component" value="Unassembled WGS sequence"/>
</dbReference>
<feature type="transmembrane region" description="Helical" evidence="1">
    <location>
        <begin position="114"/>
        <end position="134"/>
    </location>
</feature>
<name>A0A8H6X4Y1_9AGAR</name>
<keyword evidence="1" id="KW-0812">Transmembrane</keyword>
<keyword evidence="1" id="KW-0472">Membrane</keyword>
<organism evidence="2 3">
    <name type="scientific">Mycena venus</name>
    <dbReference type="NCBI Taxonomy" id="2733690"/>
    <lineage>
        <taxon>Eukaryota</taxon>
        <taxon>Fungi</taxon>
        <taxon>Dikarya</taxon>
        <taxon>Basidiomycota</taxon>
        <taxon>Agaricomycotina</taxon>
        <taxon>Agaricomycetes</taxon>
        <taxon>Agaricomycetidae</taxon>
        <taxon>Agaricales</taxon>
        <taxon>Marasmiineae</taxon>
        <taxon>Mycenaceae</taxon>
        <taxon>Mycena</taxon>
    </lineage>
</organism>
<comment type="caution">
    <text evidence="2">The sequence shown here is derived from an EMBL/GenBank/DDBJ whole genome shotgun (WGS) entry which is preliminary data.</text>
</comment>
<keyword evidence="1" id="KW-1133">Transmembrane helix</keyword>
<dbReference type="EMBL" id="JACAZI010000027">
    <property type="protein sequence ID" value="KAF7334096.1"/>
    <property type="molecule type" value="Genomic_DNA"/>
</dbReference>
<protein>
    <submittedName>
        <fullName evidence="2">Uncharacterized protein</fullName>
    </submittedName>
</protein>
<evidence type="ECO:0000256" key="1">
    <source>
        <dbReference type="SAM" id="Phobius"/>
    </source>
</evidence>
<dbReference type="OrthoDB" id="2986663at2759"/>
<feature type="transmembrane region" description="Helical" evidence="1">
    <location>
        <begin position="80"/>
        <end position="102"/>
    </location>
</feature>
<gene>
    <name evidence="2" type="ORF">MVEN_02315400</name>
</gene>
<sequence>MEWRQSYVLSPRSTTAEPILLSPTLIGVFAGFGFFVVRTICLSFLFPVPAPAADTGTETAPLLPVSHAAATKHLSSRARFLCAVGAFAYICLTSLAMFQAFLEHGQRASNDPRFAIFRGGELCYAFIVLILTTFDASYNEGQAMRTDALSLVLLPVITVLIRTLSSSRLAFVALDWVVTPMIGTAIFAASVRA</sequence>
<keyword evidence="3" id="KW-1185">Reference proteome</keyword>
<feature type="transmembrane region" description="Helical" evidence="1">
    <location>
        <begin position="20"/>
        <end position="37"/>
    </location>
</feature>
<proteinExistence type="predicted"/>
<feature type="transmembrane region" description="Helical" evidence="1">
    <location>
        <begin position="146"/>
        <end position="164"/>
    </location>
</feature>
<feature type="transmembrane region" description="Helical" evidence="1">
    <location>
        <begin position="170"/>
        <end position="191"/>
    </location>
</feature>
<dbReference type="AlphaFoldDB" id="A0A8H6X4Y1"/>
<accession>A0A8H6X4Y1</accession>
<reference evidence="2" key="1">
    <citation type="submission" date="2020-05" db="EMBL/GenBank/DDBJ databases">
        <title>Mycena genomes resolve the evolution of fungal bioluminescence.</title>
        <authorList>
            <person name="Tsai I.J."/>
        </authorList>
    </citation>
    <scope>NUCLEOTIDE SEQUENCE</scope>
    <source>
        <strain evidence="2">CCC161011</strain>
    </source>
</reference>
<evidence type="ECO:0000313" key="2">
    <source>
        <dbReference type="EMBL" id="KAF7334096.1"/>
    </source>
</evidence>